<protein>
    <submittedName>
        <fullName evidence="1">Uncharacterized protein</fullName>
    </submittedName>
</protein>
<dbReference type="RefSeq" id="WP_213540927.1">
    <property type="nucleotide sequence ID" value="NZ_AP023418.1"/>
</dbReference>
<reference evidence="1" key="1">
    <citation type="submission" date="2020-09" db="EMBL/GenBank/DDBJ databases">
        <title>New species isolated from human feces.</title>
        <authorList>
            <person name="Kitahara M."/>
            <person name="Shigeno Y."/>
            <person name="Shime M."/>
            <person name="Matsumoto Y."/>
            <person name="Nakamura S."/>
            <person name="Motooka D."/>
            <person name="Fukuoka S."/>
            <person name="Nishikawa H."/>
            <person name="Benno Y."/>
        </authorList>
    </citation>
    <scope>NUCLEOTIDE SEQUENCE</scope>
    <source>
        <strain evidence="1">MM50</strain>
    </source>
</reference>
<dbReference type="EMBL" id="AP023418">
    <property type="protein sequence ID" value="BCK82369.1"/>
    <property type="molecule type" value="Genomic_DNA"/>
</dbReference>
<dbReference type="AlphaFoldDB" id="A0A810Q205"/>
<name>A0A810Q205_9FIRM</name>
<keyword evidence="2" id="KW-1185">Reference proteome</keyword>
<accession>A0A810Q205</accession>
<evidence type="ECO:0000313" key="1">
    <source>
        <dbReference type="EMBL" id="BCK82369.1"/>
    </source>
</evidence>
<gene>
    <name evidence="1" type="ORF">MM50RIKEN_21320</name>
</gene>
<evidence type="ECO:0000313" key="2">
    <source>
        <dbReference type="Proteomes" id="UP000681035"/>
    </source>
</evidence>
<dbReference type="Proteomes" id="UP000681035">
    <property type="component" value="Chromosome"/>
</dbReference>
<dbReference type="KEGG" id="vcop:MM50RIKEN_21320"/>
<proteinExistence type="predicted"/>
<organism evidence="1 2">
    <name type="scientific">Vescimonas coprocola</name>
    <dbReference type="NCBI Taxonomy" id="2714355"/>
    <lineage>
        <taxon>Bacteria</taxon>
        <taxon>Bacillati</taxon>
        <taxon>Bacillota</taxon>
        <taxon>Clostridia</taxon>
        <taxon>Eubacteriales</taxon>
        <taxon>Oscillospiraceae</taxon>
        <taxon>Vescimonas</taxon>
    </lineage>
</organism>
<sequence length="66" mass="7428">MDNKKRNVQVESDGSRSALVPLWQELPQITVRLKEGNTIYRFPASFDGMHTLPEKAVKLIDSEGSV</sequence>